<gene>
    <name evidence="1" type="ORF">SAMN06296058_3520</name>
</gene>
<name>A0A1T5M0R6_9GAMM</name>
<dbReference type="EMBL" id="FUZV01000002">
    <property type="protein sequence ID" value="SKC81479.1"/>
    <property type="molecule type" value="Genomic_DNA"/>
</dbReference>
<evidence type="ECO:0008006" key="3">
    <source>
        <dbReference type="Google" id="ProtNLM"/>
    </source>
</evidence>
<sequence length="630" mass="68934">MSVGGSVSSLTYRMKGLPINPKAEPKAPQPIVVADAEMLTSYSVEPPADSAVHPSDAGSVPKHSVEEAARSLVEAGEGAFVPESGNSFAEPATTLVVDMAEIGSEGRGAPNHDSTFVEALSQSASGEPIALTLADAKRLLNMDRPRDAIAVLQPVLSRPDVTAEAWTVCGWARWRMASNREDELENAREAAHAFQQALRIEPQRIHLLSRMIGRCNLLCAQQLNGQERENSLDQAVRALQDARISGQTDHSLDLELAGALYERAMVSPHLERASWLDRVQHLIDSMPAREILQQGWLQANTLWARADIVDSRTAQTLHERASALVQSQLPVLDDSQRDVWLTRLIDGERAHLQRIKGAARIIRLQQLQPAIQAQLDSASSIAPLLSWISVLGDWADSLQGAAAPAKLDETEALFSRIQTMAPENSGELNFAHAYYLRLRARRELSRSGQDAALRQAEQLLERISADQLPQALVQMESAEIHLARARLAEGAAAEAHYAEAAALGAAASHASENEARALSCALTALVALQSHRRDQSRVAPMRLLATRLLSLTPTDASALRLAAWVHFFAGEHGQACEFCEAAWNAGALRSDILPIWQQADTLWAYQLGEPDRHPQWKRLHQRMRMANSTS</sequence>
<accession>A0A1T5M0R6</accession>
<dbReference type="Proteomes" id="UP000190341">
    <property type="component" value="Unassembled WGS sequence"/>
</dbReference>
<protein>
    <recommendedName>
        <fullName evidence="3">Tetratricopeptide repeat-containing protein</fullName>
    </recommendedName>
</protein>
<proteinExistence type="predicted"/>
<reference evidence="1 2" key="1">
    <citation type="submission" date="2017-02" db="EMBL/GenBank/DDBJ databases">
        <authorList>
            <person name="Peterson S.W."/>
        </authorList>
    </citation>
    <scope>NUCLEOTIDE SEQUENCE [LARGE SCALE GENOMIC DNA]</scope>
    <source>
        <strain evidence="1 2">P15</strain>
    </source>
</reference>
<evidence type="ECO:0000313" key="1">
    <source>
        <dbReference type="EMBL" id="SKC81479.1"/>
    </source>
</evidence>
<keyword evidence="2" id="KW-1185">Reference proteome</keyword>
<evidence type="ECO:0000313" key="2">
    <source>
        <dbReference type="Proteomes" id="UP000190341"/>
    </source>
</evidence>
<dbReference type="AlphaFoldDB" id="A0A1T5M0R6"/>
<organism evidence="1 2">
    <name type="scientific">Pseudoxanthomonas indica</name>
    <dbReference type="NCBI Taxonomy" id="428993"/>
    <lineage>
        <taxon>Bacteria</taxon>
        <taxon>Pseudomonadati</taxon>
        <taxon>Pseudomonadota</taxon>
        <taxon>Gammaproteobacteria</taxon>
        <taxon>Lysobacterales</taxon>
        <taxon>Lysobacteraceae</taxon>
        <taxon>Pseudoxanthomonas</taxon>
    </lineage>
</organism>